<gene>
    <name evidence="1" type="ORF">ABT276_20715</name>
</gene>
<dbReference type="Gene3D" id="2.115.10.20">
    <property type="entry name" value="Glycosyl hydrolase domain, family 43"/>
    <property type="match status" value="1"/>
</dbReference>
<name>A0ABV1UY59_9ACTN</name>
<comment type="caution">
    <text evidence="1">The sequence shown here is derived from an EMBL/GenBank/DDBJ whole genome shotgun (WGS) entry which is preliminary data.</text>
</comment>
<keyword evidence="2" id="KW-1185">Reference proteome</keyword>
<dbReference type="SUPFAM" id="SSF75005">
    <property type="entry name" value="Arabinanase/levansucrase/invertase"/>
    <property type="match status" value="1"/>
</dbReference>
<dbReference type="RefSeq" id="WP_351977249.1">
    <property type="nucleotide sequence ID" value="NZ_JBEPBX010000018.1"/>
</dbReference>
<accession>A0ABV1UY59</accession>
<sequence length="307" mass="33145">MAFSRLTSSYGLPAHRVSGPFPLPGAGRGMVAVPAPGGGPQRWAGAPSAALDTDGSIVLAYRVRDADDYNVIARSVDGERYTTVGILTKERFGAMMVERPALVRTGSGRWRLYVSCATPGTKHWWIGVLEAPSPEGLIDAQVHPVFEGDEATAVKDPVIRHDGRQWQAWICCHPLDEPGQEDRMTTAYATSDDGLRWQQHGTVLSGRPGAWDARGARLTSVLADGRVSYDGRATAEENWFERTSLAGPEATGGDAALMALEDSPVVDVRYLDVLSLPAGGYRIFYEARRPDGSHELRTELITPTGTG</sequence>
<reference evidence="1 2" key="1">
    <citation type="submission" date="2024-06" db="EMBL/GenBank/DDBJ databases">
        <title>The Natural Products Discovery Center: Release of the First 8490 Sequenced Strains for Exploring Actinobacteria Biosynthetic Diversity.</title>
        <authorList>
            <person name="Kalkreuter E."/>
            <person name="Kautsar S.A."/>
            <person name="Yang D."/>
            <person name="Bader C.D."/>
            <person name="Teijaro C.N."/>
            <person name="Fluegel L."/>
            <person name="Davis C.M."/>
            <person name="Simpson J.R."/>
            <person name="Lauterbach L."/>
            <person name="Steele A.D."/>
            <person name="Gui C."/>
            <person name="Meng S."/>
            <person name="Li G."/>
            <person name="Viehrig K."/>
            <person name="Ye F."/>
            <person name="Su P."/>
            <person name="Kiefer A.F."/>
            <person name="Nichols A."/>
            <person name="Cepeda A.J."/>
            <person name="Yan W."/>
            <person name="Fan B."/>
            <person name="Jiang Y."/>
            <person name="Adhikari A."/>
            <person name="Zheng C.-J."/>
            <person name="Schuster L."/>
            <person name="Cowan T.M."/>
            <person name="Smanski M.J."/>
            <person name="Chevrette M.G."/>
            <person name="De Carvalho L.P.S."/>
            <person name="Shen B."/>
        </authorList>
    </citation>
    <scope>NUCLEOTIDE SEQUENCE [LARGE SCALE GENOMIC DNA]</scope>
    <source>
        <strain evidence="1 2">NPDC000837</strain>
    </source>
</reference>
<dbReference type="InterPro" id="IPR023296">
    <property type="entry name" value="Glyco_hydro_beta-prop_sf"/>
</dbReference>
<dbReference type="EMBL" id="JBEPBX010000018">
    <property type="protein sequence ID" value="MER6615737.1"/>
    <property type="molecule type" value="Genomic_DNA"/>
</dbReference>
<evidence type="ECO:0000313" key="2">
    <source>
        <dbReference type="Proteomes" id="UP001445472"/>
    </source>
</evidence>
<evidence type="ECO:0000313" key="1">
    <source>
        <dbReference type="EMBL" id="MER6615737.1"/>
    </source>
</evidence>
<protein>
    <submittedName>
        <fullName evidence="1">Uncharacterized protein</fullName>
    </submittedName>
</protein>
<proteinExistence type="predicted"/>
<organism evidence="1 2">
    <name type="scientific">Streptomyces xantholiticus</name>
    <dbReference type="NCBI Taxonomy" id="68285"/>
    <lineage>
        <taxon>Bacteria</taxon>
        <taxon>Bacillati</taxon>
        <taxon>Actinomycetota</taxon>
        <taxon>Actinomycetes</taxon>
        <taxon>Kitasatosporales</taxon>
        <taxon>Streptomycetaceae</taxon>
        <taxon>Streptomyces</taxon>
    </lineage>
</organism>
<dbReference type="Proteomes" id="UP001445472">
    <property type="component" value="Unassembled WGS sequence"/>
</dbReference>